<accession>A0A839ILP1</accession>
<keyword evidence="7" id="KW-1185">Reference proteome</keyword>
<reference evidence="6 7" key="1">
    <citation type="submission" date="2020-08" db="EMBL/GenBank/DDBJ databases">
        <title>Oceanospirillum sp. nov. isolated from marine sediment.</title>
        <authorList>
            <person name="Ji X."/>
        </authorList>
    </citation>
    <scope>NUCLEOTIDE SEQUENCE [LARGE SCALE GENOMIC DNA]</scope>
    <source>
        <strain evidence="6 7">D5</strain>
    </source>
</reference>
<dbReference type="Proteomes" id="UP000565262">
    <property type="component" value="Unassembled WGS sequence"/>
</dbReference>
<dbReference type="SMART" id="SM00267">
    <property type="entry name" value="GGDEF"/>
    <property type="match status" value="1"/>
</dbReference>
<feature type="domain" description="GGDEF" evidence="5">
    <location>
        <begin position="580"/>
        <end position="708"/>
    </location>
</feature>
<dbReference type="NCBIfam" id="TIGR00254">
    <property type="entry name" value="GGDEF"/>
    <property type="match status" value="1"/>
</dbReference>
<dbReference type="Pfam" id="PF00990">
    <property type="entry name" value="GGDEF"/>
    <property type="match status" value="1"/>
</dbReference>
<comment type="caution">
    <text evidence="6">The sequence shown here is derived from an EMBL/GenBank/DDBJ whole genome shotgun (WGS) entry which is preliminary data.</text>
</comment>
<dbReference type="PANTHER" id="PTHR45138">
    <property type="entry name" value="REGULATORY COMPONENTS OF SENSORY TRANSDUCTION SYSTEM"/>
    <property type="match status" value="1"/>
</dbReference>
<evidence type="ECO:0000256" key="1">
    <source>
        <dbReference type="ARBA" id="ARBA00001946"/>
    </source>
</evidence>
<dbReference type="PROSITE" id="PS50887">
    <property type="entry name" value="GGDEF"/>
    <property type="match status" value="1"/>
</dbReference>
<dbReference type="InterPro" id="IPR000160">
    <property type="entry name" value="GGDEF_dom"/>
</dbReference>
<keyword evidence="4" id="KW-0472">Membrane</keyword>
<dbReference type="EC" id="2.7.7.65" evidence="2"/>
<dbReference type="SUPFAM" id="SSF53850">
    <property type="entry name" value="Periplasmic binding protein-like II"/>
    <property type="match status" value="2"/>
</dbReference>
<evidence type="ECO:0000259" key="5">
    <source>
        <dbReference type="PROSITE" id="PS50887"/>
    </source>
</evidence>
<protein>
    <recommendedName>
        <fullName evidence="2">diguanylate cyclase</fullName>
        <ecNumber evidence="2">2.7.7.65</ecNumber>
    </recommendedName>
</protein>
<evidence type="ECO:0000313" key="7">
    <source>
        <dbReference type="Proteomes" id="UP000565262"/>
    </source>
</evidence>
<comment type="cofactor">
    <cofactor evidence="1">
        <name>Mg(2+)</name>
        <dbReference type="ChEBI" id="CHEBI:18420"/>
    </cofactor>
</comment>
<dbReference type="SUPFAM" id="SSF55073">
    <property type="entry name" value="Nucleotide cyclase"/>
    <property type="match status" value="1"/>
</dbReference>
<evidence type="ECO:0000313" key="6">
    <source>
        <dbReference type="EMBL" id="MBB1486135.1"/>
    </source>
</evidence>
<sequence length="708" mass="80391">MAVHKGFYAEEGIKLELTEFDDGTDPYSAVTSGDADFGVGRSALLINNAKANRLVALFAAFQQSPLMLLTTESSGIAKPADLLNKRIMITNDAKEVGELLAMLLQSDITREDFKQQQHSYNIQDLIDGHTDAMASYISNEPYVMTKAGVGFNIIHPKDSGFDMYSDILFTTKDFALRYPELTERFYRASIRGWHYAFNNIRQTAEVIYDHYNSQNKSLEALIFEGEALKPLAYDDQGNFGTLSLRRFNEMAQVYLITNSITRGYRFDEFIYKPASNHLRFTQNELDYLAHQDSLKICINPDWHPYESYQAGLHQGMVADYLQQIMDDIGVKYRIVASSTWRETLKLARSSKCDLVAGAMQTIQRSNYLDFSSPYLSIPAVAATLPENRNIQLKDQRIAVKDQSAFHDILLDRFPTAEIVAVDDMSDGFHMVLNGEVEALIDAKASLIHKMRTDQITGLSISNLLYDSWDISIALSKDNPILLSAINKAISAIPQEKHEQILQRWFKIDFNTVVDYSLLWKILAGIGVLASFALYHYFHVLRYNKKVVRLAERDELTGILSRRKLHQELEAFEKQSDRRRKPLSLIFFDVDNFKQINDSLGHGTGDQVLIDLTRLVMSNTRQSDLFGRWGGEEFILIMKDSDLNRTHAAAEKICQKVAEHDFSISRQVSCSFGIAQFDNEESIDSLIMRADEAMYQAKTNGKNCVIDAS</sequence>
<evidence type="ECO:0000256" key="2">
    <source>
        <dbReference type="ARBA" id="ARBA00012528"/>
    </source>
</evidence>
<evidence type="ECO:0000256" key="4">
    <source>
        <dbReference type="SAM" id="Phobius"/>
    </source>
</evidence>
<dbReference type="PANTHER" id="PTHR45138:SF9">
    <property type="entry name" value="DIGUANYLATE CYCLASE DGCM-RELATED"/>
    <property type="match status" value="1"/>
</dbReference>
<dbReference type="AlphaFoldDB" id="A0A839ILP1"/>
<dbReference type="Pfam" id="PF00497">
    <property type="entry name" value="SBP_bac_3"/>
    <property type="match status" value="1"/>
</dbReference>
<dbReference type="InterPro" id="IPR043128">
    <property type="entry name" value="Rev_trsase/Diguanyl_cyclase"/>
</dbReference>
<proteinExistence type="predicted"/>
<dbReference type="EMBL" id="JACJFM010000005">
    <property type="protein sequence ID" value="MBB1486135.1"/>
    <property type="molecule type" value="Genomic_DNA"/>
</dbReference>
<comment type="catalytic activity">
    <reaction evidence="3">
        <text>2 GTP = 3',3'-c-di-GMP + 2 diphosphate</text>
        <dbReference type="Rhea" id="RHEA:24898"/>
        <dbReference type="ChEBI" id="CHEBI:33019"/>
        <dbReference type="ChEBI" id="CHEBI:37565"/>
        <dbReference type="ChEBI" id="CHEBI:58805"/>
        <dbReference type="EC" id="2.7.7.65"/>
    </reaction>
</comment>
<dbReference type="InterPro" id="IPR050469">
    <property type="entry name" value="Diguanylate_Cyclase"/>
</dbReference>
<dbReference type="Gene3D" id="3.30.70.270">
    <property type="match status" value="1"/>
</dbReference>
<dbReference type="InterPro" id="IPR029787">
    <property type="entry name" value="Nucleotide_cyclase"/>
</dbReference>
<feature type="transmembrane region" description="Helical" evidence="4">
    <location>
        <begin position="517"/>
        <end position="537"/>
    </location>
</feature>
<keyword evidence="4" id="KW-0812">Transmembrane</keyword>
<name>A0A839ILP1_9GAMM</name>
<evidence type="ECO:0000256" key="3">
    <source>
        <dbReference type="ARBA" id="ARBA00034247"/>
    </source>
</evidence>
<dbReference type="Gene3D" id="3.40.190.10">
    <property type="entry name" value="Periplasmic binding protein-like II"/>
    <property type="match status" value="4"/>
</dbReference>
<organism evidence="6 7">
    <name type="scientific">Oceanospirillum sediminis</name>
    <dbReference type="NCBI Taxonomy" id="2760088"/>
    <lineage>
        <taxon>Bacteria</taxon>
        <taxon>Pseudomonadati</taxon>
        <taxon>Pseudomonadota</taxon>
        <taxon>Gammaproteobacteria</taxon>
        <taxon>Oceanospirillales</taxon>
        <taxon>Oceanospirillaceae</taxon>
        <taxon>Oceanospirillum</taxon>
    </lineage>
</organism>
<dbReference type="FunFam" id="3.30.70.270:FF:000001">
    <property type="entry name" value="Diguanylate cyclase domain protein"/>
    <property type="match status" value="1"/>
</dbReference>
<dbReference type="CDD" id="cd01007">
    <property type="entry name" value="PBP2_BvgS_HisK_like"/>
    <property type="match status" value="1"/>
</dbReference>
<dbReference type="GO" id="GO:0052621">
    <property type="term" value="F:diguanylate cyclase activity"/>
    <property type="evidence" value="ECO:0007669"/>
    <property type="project" value="UniProtKB-EC"/>
</dbReference>
<dbReference type="InterPro" id="IPR001638">
    <property type="entry name" value="Solute-binding_3/MltF_N"/>
</dbReference>
<dbReference type="CDD" id="cd01949">
    <property type="entry name" value="GGDEF"/>
    <property type="match status" value="1"/>
</dbReference>
<gene>
    <name evidence="6" type="ORF">H4O21_05900</name>
</gene>
<keyword evidence="4" id="KW-1133">Transmembrane helix</keyword>
<dbReference type="InterPro" id="IPR015168">
    <property type="entry name" value="SsuA/THI5"/>
</dbReference>
<dbReference type="Pfam" id="PF09084">
    <property type="entry name" value="NMT1"/>
    <property type="match status" value="1"/>
</dbReference>
<dbReference type="SMART" id="SM00062">
    <property type="entry name" value="PBPb"/>
    <property type="match status" value="1"/>
</dbReference>